<dbReference type="Proteomes" id="UP000198282">
    <property type="component" value="Unassembled WGS sequence"/>
</dbReference>
<dbReference type="SUPFAM" id="SSF52540">
    <property type="entry name" value="P-loop containing nucleoside triphosphate hydrolases"/>
    <property type="match status" value="1"/>
</dbReference>
<feature type="domain" description="Winged helix-turn-helix" evidence="2">
    <location>
        <begin position="283"/>
        <end position="351"/>
    </location>
</feature>
<evidence type="ECO:0000256" key="1">
    <source>
        <dbReference type="SAM" id="MobiDB-lite"/>
    </source>
</evidence>
<reference evidence="3 4" key="1">
    <citation type="submission" date="2017-06" db="EMBL/GenBank/DDBJ databases">
        <authorList>
            <person name="Kim H.J."/>
            <person name="Triplett B.A."/>
        </authorList>
    </citation>
    <scope>NUCLEOTIDE SEQUENCE [LARGE SCALE GENOMIC DNA]</scope>
    <source>
        <strain evidence="3 4">CGMCC 4.2132</strain>
    </source>
</reference>
<proteinExistence type="predicted"/>
<dbReference type="OrthoDB" id="3501858at2"/>
<keyword evidence="4" id="KW-1185">Reference proteome</keyword>
<dbReference type="InterPro" id="IPR058852">
    <property type="entry name" value="HTH_77"/>
</dbReference>
<protein>
    <submittedName>
        <fullName evidence="3">Predicted ATPase</fullName>
    </submittedName>
</protein>
<evidence type="ECO:0000259" key="2">
    <source>
        <dbReference type="Pfam" id="PF25872"/>
    </source>
</evidence>
<dbReference type="Gene3D" id="3.40.50.300">
    <property type="entry name" value="P-loop containing nucleotide triphosphate hydrolases"/>
    <property type="match status" value="1"/>
</dbReference>
<evidence type="ECO:0000313" key="3">
    <source>
        <dbReference type="EMBL" id="SNT26906.1"/>
    </source>
</evidence>
<dbReference type="EMBL" id="FZOD01000031">
    <property type="protein sequence ID" value="SNT26906.1"/>
    <property type="molecule type" value="Genomic_DNA"/>
</dbReference>
<dbReference type="GO" id="GO:0043531">
    <property type="term" value="F:ADP binding"/>
    <property type="evidence" value="ECO:0007669"/>
    <property type="project" value="InterPro"/>
</dbReference>
<accession>A0A239L8G7</accession>
<name>A0A239L8G7_9ACTN</name>
<dbReference type="InterPro" id="IPR027417">
    <property type="entry name" value="P-loop_NTPase"/>
</dbReference>
<dbReference type="InterPro" id="IPR011990">
    <property type="entry name" value="TPR-like_helical_dom_sf"/>
</dbReference>
<dbReference type="AlphaFoldDB" id="A0A239L8G7"/>
<sequence length="716" mass="77939">MDSQSLVAVRAERPPDGASRPSMGTPMETTFVGRPAETARLVSLLRESRLVTLIGLGGIGKTRLASRVAEEVGAEFPDGLWMVELACLTDPYLLPETVAGDLGVADQSAREQEEVLVEWMRPRTALLILDACEHLVDAVASLVDTLLRGAPGLRVLATSRQPLGVSGEHVYPVPPLPVEEAVALLRDRMVPSRSAGPPGGTGGGADADISGSAGDMARLCEKLEGIPLAIEMAAVQLRTRSPEQLTRQLEDRYRLLTGVRGPARHESLRAAMGWSHELCTPAERLLWARLSAFASGFDLEATEWVCAGGPLPAETVLEALTGLVDKSLVQREEHSTGVRFRMLDTVREFGATWLLRLGEVDEIRSRHRDHYLRLAGRHAAEWSERQVEWYGRMRAERRNFRKVFELCLDDPEWSRAGLDLAGSLWFLWICCGMQREGRHYLEAALRADPRPSPERTRALWICAWVAGLQGELDVAQERLARCRAEDPEGSATGYVIQLEGMFALMRREFPRAGKLLGEAMAWHVARGDVLSGQLPCYTLAALSLLAAGRLEESVAKLSEGQALCEAHGEKWSLAQMEYVFAWAEHSRGSTPRALGHARAALTGARLFDDLILTVACVELIAWATVTATAAVTVTVTAAVMAGSAAKAARLLGAAQAIMDSSGLPQLGSPTFIRIRERAVIQAVKVLGGGEFDTFFTQGRGLDLALAVKYALEEKDP</sequence>
<evidence type="ECO:0000313" key="4">
    <source>
        <dbReference type="Proteomes" id="UP000198282"/>
    </source>
</evidence>
<dbReference type="Pfam" id="PF25872">
    <property type="entry name" value="HTH_77"/>
    <property type="match status" value="1"/>
</dbReference>
<feature type="region of interest" description="Disordered" evidence="1">
    <location>
        <begin position="1"/>
        <end position="27"/>
    </location>
</feature>
<gene>
    <name evidence="3" type="ORF">SAMN05216276_103167</name>
</gene>
<dbReference type="PANTHER" id="PTHR47691:SF3">
    <property type="entry name" value="HTH-TYPE TRANSCRIPTIONAL REGULATOR RV0890C-RELATED"/>
    <property type="match status" value="1"/>
</dbReference>
<dbReference type="PANTHER" id="PTHR47691">
    <property type="entry name" value="REGULATOR-RELATED"/>
    <property type="match status" value="1"/>
</dbReference>
<organism evidence="3 4">
    <name type="scientific">Streptosporangium subroseum</name>
    <dbReference type="NCBI Taxonomy" id="106412"/>
    <lineage>
        <taxon>Bacteria</taxon>
        <taxon>Bacillati</taxon>
        <taxon>Actinomycetota</taxon>
        <taxon>Actinomycetes</taxon>
        <taxon>Streptosporangiales</taxon>
        <taxon>Streptosporangiaceae</taxon>
        <taxon>Streptosporangium</taxon>
    </lineage>
</organism>
<dbReference type="Gene3D" id="1.25.40.10">
    <property type="entry name" value="Tetratricopeptide repeat domain"/>
    <property type="match status" value="1"/>
</dbReference>